<keyword evidence="11" id="KW-0175">Coiled coil</keyword>
<dbReference type="EMBL" id="NCKW01008067">
    <property type="protein sequence ID" value="POM68737.1"/>
    <property type="molecule type" value="Genomic_DNA"/>
</dbReference>
<evidence type="ECO:0000256" key="4">
    <source>
        <dbReference type="ARBA" id="ARBA00022801"/>
    </source>
</evidence>
<dbReference type="Proteomes" id="UP000237271">
    <property type="component" value="Unassembled WGS sequence"/>
</dbReference>
<evidence type="ECO:0000256" key="1">
    <source>
        <dbReference type="ARBA" id="ARBA00022670"/>
    </source>
</evidence>
<dbReference type="InterPro" id="IPR056924">
    <property type="entry name" value="SH3_Tf2-1"/>
</dbReference>
<dbReference type="Pfam" id="PF24626">
    <property type="entry name" value="SH3_Tf2-1"/>
    <property type="match status" value="1"/>
</dbReference>
<evidence type="ECO:0000256" key="9">
    <source>
        <dbReference type="ARBA" id="ARBA00023125"/>
    </source>
</evidence>
<evidence type="ECO:0000256" key="8">
    <source>
        <dbReference type="ARBA" id="ARBA00022932"/>
    </source>
</evidence>
<dbReference type="SUPFAM" id="SSF53098">
    <property type="entry name" value="Ribonuclease H-like"/>
    <property type="match status" value="1"/>
</dbReference>
<keyword evidence="9" id="KW-0238">DNA-binding</keyword>
<accession>A0A2P4XT98</accession>
<keyword evidence="8" id="KW-0239">DNA-directed DNA polymerase</keyword>
<keyword evidence="2" id="KW-0479">Metal-binding</keyword>
<dbReference type="PANTHER" id="PTHR37984">
    <property type="entry name" value="PROTEIN CBG26694"/>
    <property type="match status" value="1"/>
</dbReference>
<sequence>MSTYGGESRPIGVPQQQVNTVDYHFVSPHLASETKREFQRGYANDPAFKHQWSKGTETEKFVKHNGLLYFRQKKGETIYRLCVPKSKKLRTNVIMECHDGETSAHPGGRRTYLKAAQWYYWPTMDKDIRDSQKKKGLLMPIPTPNESWEVVSMDFITGLPASEGYDAIFDIVDKLPKRPKHAPTYSTADAKDTANVFFDAVIRHHGLPKVIISDRDSKAQADGQTERQNLVLEDALRCMVSYHGDDWVKHLGTIEYAHSTLVNASTKMTPFEVDTGRKVSNLLTERMKELVYSESDGIIAEFAKNFARERQEVVEQAQENKKHAQERQKEYYDRKRRQVVFKEGDLVLLDTKNLPLKTVNKNTELKKAKLAAKKVGPFVIERMINDNVAKLILPATMKRLNPTQIKTLDEHMIEENIAHQESEQLMIEPATRIPAMRVTRFKNKKQWADAYKDATLKCWSCGMSFKGTPCFIPRQIRNTASGKEYDTIGLFCGLACSYTFLKSQACFIKDKTYSDKLSMLKMLYTQFYGKRITEFKEAPYIYDITYYGGHIDICEYRNALRQINAAMLAEANVFFVYRMRTFREMEQYRDADCVQVNSNLNSIVQPLVMRVVDINHGAKTRDTSITEKAVALKKTLTATDAEIKDAIANDRVVTLIEYQMNANHGSNAIFNMIMYHFAGSYPVEVVKPSWKNTIALHPQLSLAIFLGMSSSNYIANKRHTKFNMIYLLTATDQMHMIDGIANKNEDDIADTLCKGIGVSQESQGCLSGDFSF</sequence>
<keyword evidence="3" id="KW-0064">Aspartyl protease</keyword>
<evidence type="ECO:0000256" key="11">
    <source>
        <dbReference type="SAM" id="Coils"/>
    </source>
</evidence>
<evidence type="ECO:0000256" key="2">
    <source>
        <dbReference type="ARBA" id="ARBA00022723"/>
    </source>
</evidence>
<dbReference type="AlphaFoldDB" id="A0A2P4XT98"/>
<dbReference type="GO" id="GO:0006508">
    <property type="term" value="P:proteolysis"/>
    <property type="evidence" value="ECO:0007669"/>
    <property type="project" value="UniProtKB-KW"/>
</dbReference>
<feature type="domain" description="Tf2-1-like SH3-like" evidence="13">
    <location>
        <begin position="344"/>
        <end position="400"/>
    </location>
</feature>
<dbReference type="Gene3D" id="3.30.420.10">
    <property type="entry name" value="Ribonuclease H-like superfamily/Ribonuclease H"/>
    <property type="match status" value="2"/>
</dbReference>
<evidence type="ECO:0000256" key="10">
    <source>
        <dbReference type="ARBA" id="ARBA00023172"/>
    </source>
</evidence>
<dbReference type="Pfam" id="PF17921">
    <property type="entry name" value="Integrase_H2C2"/>
    <property type="match status" value="1"/>
</dbReference>
<evidence type="ECO:0000313" key="15">
    <source>
        <dbReference type="Proteomes" id="UP000237271"/>
    </source>
</evidence>
<evidence type="ECO:0000256" key="6">
    <source>
        <dbReference type="ARBA" id="ARBA00022908"/>
    </source>
</evidence>
<keyword evidence="10" id="KW-0233">DNA recombination</keyword>
<dbReference type="GO" id="GO:0003677">
    <property type="term" value="F:DNA binding"/>
    <property type="evidence" value="ECO:0007669"/>
    <property type="project" value="UniProtKB-KW"/>
</dbReference>
<dbReference type="GO" id="GO:0004190">
    <property type="term" value="F:aspartic-type endopeptidase activity"/>
    <property type="evidence" value="ECO:0007669"/>
    <property type="project" value="UniProtKB-KW"/>
</dbReference>
<keyword evidence="6" id="KW-0229">DNA integration</keyword>
<dbReference type="GO" id="GO:0006310">
    <property type="term" value="P:DNA recombination"/>
    <property type="evidence" value="ECO:0007669"/>
    <property type="project" value="UniProtKB-KW"/>
</dbReference>
<proteinExistence type="predicted"/>
<evidence type="ECO:0000256" key="5">
    <source>
        <dbReference type="ARBA" id="ARBA00022842"/>
    </source>
</evidence>
<dbReference type="OrthoDB" id="167591at2759"/>
<keyword evidence="15" id="KW-1185">Reference proteome</keyword>
<dbReference type="InterPro" id="IPR041588">
    <property type="entry name" value="Integrase_H2C2"/>
</dbReference>
<dbReference type="InterPro" id="IPR036397">
    <property type="entry name" value="RNaseH_sf"/>
</dbReference>
<evidence type="ECO:0000259" key="13">
    <source>
        <dbReference type="Pfam" id="PF24626"/>
    </source>
</evidence>
<gene>
    <name evidence="14" type="ORF">PHPALM_15060</name>
</gene>
<dbReference type="PANTHER" id="PTHR37984:SF5">
    <property type="entry name" value="PROTEIN NYNRIN-LIKE"/>
    <property type="match status" value="1"/>
</dbReference>
<dbReference type="GO" id="GO:0003964">
    <property type="term" value="F:RNA-directed DNA polymerase activity"/>
    <property type="evidence" value="ECO:0007669"/>
    <property type="project" value="UniProtKB-KW"/>
</dbReference>
<evidence type="ECO:0000259" key="12">
    <source>
        <dbReference type="Pfam" id="PF17921"/>
    </source>
</evidence>
<reference evidence="14 15" key="1">
    <citation type="journal article" date="2017" name="Genome Biol. Evol.">
        <title>Phytophthora megakarya and P. palmivora, closely related causal agents of cacao black pod rot, underwent increases in genome sizes and gene numbers by different mechanisms.</title>
        <authorList>
            <person name="Ali S.S."/>
            <person name="Shao J."/>
            <person name="Lary D.J."/>
            <person name="Kronmiller B."/>
            <person name="Shen D."/>
            <person name="Strem M.D."/>
            <person name="Amoako-Attah I."/>
            <person name="Akrofi A.Y."/>
            <person name="Begoude B.A."/>
            <person name="Ten Hoopen G.M."/>
            <person name="Coulibaly K."/>
            <person name="Kebe B.I."/>
            <person name="Melnick R.L."/>
            <person name="Guiltinan M.J."/>
            <person name="Tyler B.M."/>
            <person name="Meinhardt L.W."/>
            <person name="Bailey B.A."/>
        </authorList>
    </citation>
    <scope>NUCLEOTIDE SEQUENCE [LARGE SCALE GENOMIC DNA]</scope>
    <source>
        <strain evidence="15">sbr112.9</strain>
    </source>
</reference>
<dbReference type="Gene3D" id="1.10.340.70">
    <property type="match status" value="1"/>
</dbReference>
<evidence type="ECO:0000256" key="3">
    <source>
        <dbReference type="ARBA" id="ARBA00022750"/>
    </source>
</evidence>
<keyword evidence="7" id="KW-0695">RNA-directed DNA polymerase</keyword>
<name>A0A2P4XT98_9STRA</name>
<dbReference type="InterPro" id="IPR012337">
    <property type="entry name" value="RNaseH-like_sf"/>
</dbReference>
<keyword evidence="8" id="KW-0808">Transferase</keyword>
<evidence type="ECO:0000313" key="14">
    <source>
        <dbReference type="EMBL" id="POM68737.1"/>
    </source>
</evidence>
<keyword evidence="4" id="KW-0378">Hydrolase</keyword>
<feature type="domain" description="Integrase zinc-binding" evidence="12">
    <location>
        <begin position="87"/>
        <end position="130"/>
    </location>
</feature>
<dbReference type="GO" id="GO:0046872">
    <property type="term" value="F:metal ion binding"/>
    <property type="evidence" value="ECO:0007669"/>
    <property type="project" value="UniProtKB-KW"/>
</dbReference>
<keyword evidence="8" id="KW-0548">Nucleotidyltransferase</keyword>
<comment type="caution">
    <text evidence="14">The sequence shown here is derived from an EMBL/GenBank/DDBJ whole genome shotgun (WGS) entry which is preliminary data.</text>
</comment>
<feature type="coiled-coil region" evidence="11">
    <location>
        <begin position="307"/>
        <end position="334"/>
    </location>
</feature>
<protein>
    <submittedName>
        <fullName evidence="14">Polyprotein</fullName>
    </submittedName>
</protein>
<organism evidence="14 15">
    <name type="scientific">Phytophthora palmivora</name>
    <dbReference type="NCBI Taxonomy" id="4796"/>
    <lineage>
        <taxon>Eukaryota</taxon>
        <taxon>Sar</taxon>
        <taxon>Stramenopiles</taxon>
        <taxon>Oomycota</taxon>
        <taxon>Peronosporomycetes</taxon>
        <taxon>Peronosporales</taxon>
        <taxon>Peronosporaceae</taxon>
        <taxon>Phytophthora</taxon>
    </lineage>
</organism>
<dbReference type="InterPro" id="IPR050951">
    <property type="entry name" value="Retrovirus_Pol_polyprotein"/>
</dbReference>
<dbReference type="GO" id="GO:0015074">
    <property type="term" value="P:DNA integration"/>
    <property type="evidence" value="ECO:0007669"/>
    <property type="project" value="UniProtKB-KW"/>
</dbReference>
<dbReference type="GO" id="GO:0003887">
    <property type="term" value="F:DNA-directed DNA polymerase activity"/>
    <property type="evidence" value="ECO:0007669"/>
    <property type="project" value="UniProtKB-KW"/>
</dbReference>
<evidence type="ECO:0000256" key="7">
    <source>
        <dbReference type="ARBA" id="ARBA00022918"/>
    </source>
</evidence>
<keyword evidence="5" id="KW-0460">Magnesium</keyword>
<keyword evidence="1" id="KW-0645">Protease</keyword>